<reference evidence="8" key="1">
    <citation type="submission" date="2012-04" db="EMBL/GenBank/DDBJ databases">
        <title>The Genome Sequence of Loa loa.</title>
        <authorList>
            <consortium name="The Broad Institute Genome Sequencing Platform"/>
            <consortium name="Broad Institute Genome Sequencing Center for Infectious Disease"/>
            <person name="Nutman T.B."/>
            <person name="Fink D.L."/>
            <person name="Russ C."/>
            <person name="Young S."/>
            <person name="Zeng Q."/>
            <person name="Gargeya S."/>
            <person name="Alvarado L."/>
            <person name="Berlin A."/>
            <person name="Chapman S.B."/>
            <person name="Chen Z."/>
            <person name="Freedman E."/>
            <person name="Gellesch M."/>
            <person name="Goldberg J."/>
            <person name="Griggs A."/>
            <person name="Gujja S."/>
            <person name="Heilman E.R."/>
            <person name="Heiman D."/>
            <person name="Howarth C."/>
            <person name="Mehta T."/>
            <person name="Neiman D."/>
            <person name="Pearson M."/>
            <person name="Roberts A."/>
            <person name="Saif S."/>
            <person name="Shea T."/>
            <person name="Shenoy N."/>
            <person name="Sisk P."/>
            <person name="Stolte C."/>
            <person name="Sykes S."/>
            <person name="White J."/>
            <person name="Yandava C."/>
            <person name="Haas B."/>
            <person name="Henn M.R."/>
            <person name="Nusbaum C."/>
            <person name="Birren B."/>
        </authorList>
    </citation>
    <scope>NUCLEOTIDE SEQUENCE [LARGE SCALE GENOMIC DNA]</scope>
</reference>
<feature type="region of interest" description="Disordered" evidence="5">
    <location>
        <begin position="538"/>
        <end position="563"/>
    </location>
</feature>
<dbReference type="Proteomes" id="UP000095285">
    <property type="component" value="Unassembled WGS sequence"/>
</dbReference>
<evidence type="ECO:0000313" key="9">
    <source>
        <dbReference type="WBParaSite" id="EN70_11476"/>
    </source>
</evidence>
<evidence type="ECO:0000313" key="8">
    <source>
        <dbReference type="Proteomes" id="UP000095285"/>
    </source>
</evidence>
<dbReference type="InterPro" id="IPR016130">
    <property type="entry name" value="Tyr_Pase_AS"/>
</dbReference>
<evidence type="ECO:0000259" key="6">
    <source>
        <dbReference type="PROSITE" id="PS50054"/>
    </source>
</evidence>
<dbReference type="Gene3D" id="3.90.190.10">
    <property type="entry name" value="Protein tyrosine phosphatase superfamily"/>
    <property type="match status" value="1"/>
</dbReference>
<evidence type="ECO:0000256" key="4">
    <source>
        <dbReference type="ARBA" id="ARBA00022912"/>
    </source>
</evidence>
<dbReference type="GO" id="GO:0008330">
    <property type="term" value="F:protein tyrosine/threonine phosphatase activity"/>
    <property type="evidence" value="ECO:0007669"/>
    <property type="project" value="TreeGrafter"/>
</dbReference>
<feature type="domain" description="Tyrosine specific protein phosphatases" evidence="7">
    <location>
        <begin position="132"/>
        <end position="192"/>
    </location>
</feature>
<comment type="similarity">
    <text evidence="1">Belongs to the protein-tyrosine phosphatase family. Non-receptor class dual specificity subfamily.</text>
</comment>
<dbReference type="PANTHER" id="PTHR10159">
    <property type="entry name" value="DUAL SPECIFICITY PROTEIN PHOSPHATASE"/>
    <property type="match status" value="1"/>
</dbReference>
<dbReference type="GO" id="GO:0043409">
    <property type="term" value="P:negative regulation of MAPK cascade"/>
    <property type="evidence" value="ECO:0007669"/>
    <property type="project" value="TreeGrafter"/>
</dbReference>
<dbReference type="InterPro" id="IPR029021">
    <property type="entry name" value="Prot-tyrosine_phosphatase-like"/>
</dbReference>
<feature type="domain" description="Tyrosine-protein phosphatase" evidence="6">
    <location>
        <begin position="68"/>
        <end position="211"/>
    </location>
</feature>
<evidence type="ECO:0000256" key="5">
    <source>
        <dbReference type="SAM" id="MobiDB-lite"/>
    </source>
</evidence>
<dbReference type="SUPFAM" id="SSF52799">
    <property type="entry name" value="(Phosphotyrosine protein) phosphatases II"/>
    <property type="match status" value="1"/>
</dbReference>
<dbReference type="Pfam" id="PF00782">
    <property type="entry name" value="DSPc"/>
    <property type="match status" value="1"/>
</dbReference>
<protein>
    <recommendedName>
        <fullName evidence="2">protein-tyrosine-phosphatase</fullName>
        <ecNumber evidence="2">3.1.3.48</ecNumber>
    </recommendedName>
</protein>
<dbReference type="AlphaFoldDB" id="A0A1I7V9Y9"/>
<dbReference type="PROSITE" id="PS00383">
    <property type="entry name" value="TYR_PHOSPHATASE_1"/>
    <property type="match status" value="1"/>
</dbReference>
<evidence type="ECO:0000256" key="3">
    <source>
        <dbReference type="ARBA" id="ARBA00022801"/>
    </source>
</evidence>
<dbReference type="InterPro" id="IPR020422">
    <property type="entry name" value="TYR_PHOSPHATASE_DUAL_dom"/>
</dbReference>
<dbReference type="GO" id="GO:0033550">
    <property type="term" value="F:MAP kinase tyrosine phosphatase activity"/>
    <property type="evidence" value="ECO:0007669"/>
    <property type="project" value="TreeGrafter"/>
</dbReference>
<keyword evidence="8" id="KW-1185">Reference proteome</keyword>
<dbReference type="GO" id="GO:0005737">
    <property type="term" value="C:cytoplasm"/>
    <property type="evidence" value="ECO:0007669"/>
    <property type="project" value="TreeGrafter"/>
</dbReference>
<dbReference type="PROSITE" id="PS50054">
    <property type="entry name" value="TYR_PHOSPHATASE_DUAL"/>
    <property type="match status" value="1"/>
</dbReference>
<dbReference type="WBParaSite" id="EN70_11476">
    <property type="protein sequence ID" value="EN70_11476"/>
    <property type="gene ID" value="EN70_11476"/>
</dbReference>
<keyword evidence="4" id="KW-0904">Protein phosphatase</keyword>
<sequence length="581" mass="65219">MHRPCTIRQLSPNEPSTSTSYGFEDFHSRFPELCESSTERREKMEKNIMGNHILTSISNPCLSTTNDGPTQILPFLYLGSQQDAMDSSLLSKYGIKYVINLSVNCPKPDALNQDDHFMRIPINDTYQAKLLPHFDDAFKFLDKVCERGSVALIHCLAGISRSPTLAIAYMMRRNNWTSEQAYRYVKERRPSISPNFNFMGQLLEYEARLREKNDPSLSSKSSEHEEECRNDSNTIISTPVQECDNTENHSKLGKSISYDTLSQRISSYKPQDCWDNDCSRPSSKINENGKRVMELTCPHLLDRPRVLDGLKSRKALSIPEKVNEDLPSPSTELQKLSFTHSSDTSSSASNPLFLSNNRMDGSNSVFINSATASTSQIDHYSVENLTFNSCDHLSFPLTSSFSTYNQSRNHRVTMGHKFLTRISHYLRKGTCQAKHSKNITIGNVARRGNIVGCKSMVTSIPSCPSSSTNNDSDTSSLNASIDIVRSHSVSSLDKTHKRSTASTASRALQALRRKRVMEHQQQPQQQDHSHFIAITTTVTENDNNGNDNANVTESVTESSRTFHEVDRDSISSASSLEILVQ</sequence>
<dbReference type="STRING" id="7209.A0A1I7V9Y9"/>
<dbReference type="InterPro" id="IPR000387">
    <property type="entry name" value="Tyr_Pase_dom"/>
</dbReference>
<feature type="compositionally biased region" description="Low complexity" evidence="5">
    <location>
        <begin position="337"/>
        <end position="349"/>
    </location>
</feature>
<dbReference type="eggNOG" id="KOG1716">
    <property type="taxonomic scope" value="Eukaryota"/>
</dbReference>
<name>A0A1I7V9Y9_LOALO</name>
<feature type="compositionally biased region" description="Basic and acidic residues" evidence="5">
    <location>
        <begin position="221"/>
        <end position="230"/>
    </location>
</feature>
<organism evidence="8 9">
    <name type="scientific">Loa loa</name>
    <name type="common">Eye worm</name>
    <name type="synonym">Filaria loa</name>
    <dbReference type="NCBI Taxonomy" id="7209"/>
    <lineage>
        <taxon>Eukaryota</taxon>
        <taxon>Metazoa</taxon>
        <taxon>Ecdysozoa</taxon>
        <taxon>Nematoda</taxon>
        <taxon>Chromadorea</taxon>
        <taxon>Rhabditida</taxon>
        <taxon>Spirurina</taxon>
        <taxon>Spiruromorpha</taxon>
        <taxon>Filarioidea</taxon>
        <taxon>Onchocercidae</taxon>
        <taxon>Loa</taxon>
    </lineage>
</organism>
<keyword evidence="3" id="KW-0378">Hydrolase</keyword>
<reference evidence="9" key="2">
    <citation type="submission" date="2016-11" db="UniProtKB">
        <authorList>
            <consortium name="WormBaseParasite"/>
        </authorList>
    </citation>
    <scope>IDENTIFICATION</scope>
</reference>
<feature type="region of interest" description="Disordered" evidence="5">
    <location>
        <begin position="320"/>
        <end position="354"/>
    </location>
</feature>
<proteinExistence type="inferred from homology"/>
<dbReference type="InterPro" id="IPR000340">
    <property type="entry name" value="Dual-sp_phosphatase_cat-dom"/>
</dbReference>
<dbReference type="GO" id="GO:0017017">
    <property type="term" value="F:MAP kinase tyrosine/serine/threonine phosphatase activity"/>
    <property type="evidence" value="ECO:0007669"/>
    <property type="project" value="TreeGrafter"/>
</dbReference>
<feature type="compositionally biased region" description="Low complexity" evidence="5">
    <location>
        <begin position="538"/>
        <end position="553"/>
    </location>
</feature>
<accession>A0A1I7V9Y9</accession>
<evidence type="ECO:0000259" key="7">
    <source>
        <dbReference type="PROSITE" id="PS50056"/>
    </source>
</evidence>
<feature type="compositionally biased region" description="Polar residues" evidence="5">
    <location>
        <begin position="8"/>
        <end position="21"/>
    </location>
</feature>
<dbReference type="SMART" id="SM00195">
    <property type="entry name" value="DSPc"/>
    <property type="match status" value="1"/>
</dbReference>
<evidence type="ECO:0000256" key="2">
    <source>
        <dbReference type="ARBA" id="ARBA00013064"/>
    </source>
</evidence>
<evidence type="ECO:0000256" key="1">
    <source>
        <dbReference type="ARBA" id="ARBA00008601"/>
    </source>
</evidence>
<dbReference type="PANTHER" id="PTHR10159:SF533">
    <property type="entry name" value="TYROSINE-PROTEIN PHOSPHATASE VHP-1"/>
    <property type="match status" value="1"/>
</dbReference>
<dbReference type="EC" id="3.1.3.48" evidence="2"/>
<feature type="region of interest" description="Disordered" evidence="5">
    <location>
        <begin position="213"/>
        <end position="234"/>
    </location>
</feature>
<feature type="region of interest" description="Disordered" evidence="5">
    <location>
        <begin position="1"/>
        <end position="22"/>
    </location>
</feature>
<dbReference type="PROSITE" id="PS50056">
    <property type="entry name" value="TYR_PHOSPHATASE_2"/>
    <property type="match status" value="1"/>
</dbReference>